<evidence type="ECO:0000256" key="1">
    <source>
        <dbReference type="SAM" id="MobiDB-lite"/>
    </source>
</evidence>
<feature type="domain" description="Amidohydrolase 3" evidence="2">
    <location>
        <begin position="106"/>
        <end position="407"/>
    </location>
</feature>
<dbReference type="Gene3D" id="3.20.20.140">
    <property type="entry name" value="Metal-dependent hydrolases"/>
    <property type="match status" value="1"/>
</dbReference>
<dbReference type="Pfam" id="PF07969">
    <property type="entry name" value="Amidohydro_3"/>
    <property type="match status" value="1"/>
</dbReference>
<dbReference type="PANTHER" id="PTHR32027">
    <property type="entry name" value="CYTOSINE DEAMINASE"/>
    <property type="match status" value="1"/>
</dbReference>
<evidence type="ECO:0000313" key="4">
    <source>
        <dbReference type="Proteomes" id="UP001422074"/>
    </source>
</evidence>
<keyword evidence="4" id="KW-1185">Reference proteome</keyword>
<dbReference type="InterPro" id="IPR032466">
    <property type="entry name" value="Metal_Hydrolase"/>
</dbReference>
<dbReference type="InterPro" id="IPR052349">
    <property type="entry name" value="Metallo-hydrolase_Enzymes"/>
</dbReference>
<dbReference type="RefSeq" id="WP_345884579.1">
    <property type="nucleotide sequence ID" value="NZ_JBDFRB010000005.1"/>
</dbReference>
<dbReference type="EMBL" id="JBDFRB010000005">
    <property type="protein sequence ID" value="MEN2744511.1"/>
    <property type="molecule type" value="Genomic_DNA"/>
</dbReference>
<dbReference type="Gene3D" id="2.30.40.10">
    <property type="entry name" value="Urease, subunit C, domain 1"/>
    <property type="match status" value="1"/>
</dbReference>
<name>A0ABU9WZ95_9MICC</name>
<comment type="caution">
    <text evidence="3">The sequence shown here is derived from an EMBL/GenBank/DDBJ whole genome shotgun (WGS) entry which is preliminary data.</text>
</comment>
<organism evidence="3 4">
    <name type="scientific">Sinomonas halotolerans</name>
    <dbReference type="NCBI Taxonomy" id="1644133"/>
    <lineage>
        <taxon>Bacteria</taxon>
        <taxon>Bacillati</taxon>
        <taxon>Actinomycetota</taxon>
        <taxon>Actinomycetes</taxon>
        <taxon>Micrococcales</taxon>
        <taxon>Micrococcaceae</taxon>
        <taxon>Sinomonas</taxon>
    </lineage>
</organism>
<feature type="region of interest" description="Disordered" evidence="1">
    <location>
        <begin position="414"/>
        <end position="443"/>
    </location>
</feature>
<dbReference type="PANTHER" id="PTHR32027:SF9">
    <property type="entry name" value="BLL3847 PROTEIN"/>
    <property type="match status" value="1"/>
</dbReference>
<proteinExistence type="predicted"/>
<dbReference type="SUPFAM" id="SSF51338">
    <property type="entry name" value="Composite domain of metallo-dependent hydrolases"/>
    <property type="match status" value="1"/>
</dbReference>
<gene>
    <name evidence="3" type="ORF">ABCQ75_08145</name>
</gene>
<feature type="region of interest" description="Disordered" evidence="1">
    <location>
        <begin position="26"/>
        <end position="50"/>
    </location>
</feature>
<dbReference type="InterPro" id="IPR013108">
    <property type="entry name" value="Amidohydro_3"/>
</dbReference>
<dbReference type="SUPFAM" id="SSF51556">
    <property type="entry name" value="Metallo-dependent hydrolases"/>
    <property type="match status" value="1"/>
</dbReference>
<reference evidence="3 4" key="1">
    <citation type="submission" date="2024-05" db="EMBL/GenBank/DDBJ databases">
        <title>Sinomonas sp. nov., isolated from a waste landfill.</title>
        <authorList>
            <person name="Zhao Y."/>
        </authorList>
    </citation>
    <scope>NUCLEOTIDE SEQUENCE [LARGE SCALE GENOMIC DNA]</scope>
    <source>
        <strain evidence="3 4">CCTCC AB2014300</strain>
    </source>
</reference>
<sequence length="443" mass="47903">MLITDVRPWGGPTVDIEVRDGRIAALHPAGPGRTGAHDDEGSPQAPGGTVVEGRGRLALPAFSDVHVHLDSTRIGLPFRPHTAEPGVWNMMCNDRENWRDTPVPHAEIVAGTLERMVARGTTRVRSYAQVDVDCRLERFGSVLAAKERFAHAADVEIMAFPQAGLLREEGTVPLIEEALRQGATTVGGIDPCQLDRDPARHLDIVFGLAEKHGADVDIHLHEPGHLGIFSAELVFERTRALGMQGRVTLSHAYDLANVHPDATARLVEEMAELDVAWATVAPAVPGVQFDLARMSEAGIRVGLGEDGQRDYWSPYGNCDMLDRTWQLAFTHRLRRDQLIEHCAAIATMGGASILDRSVPRLTGSADRPGLRPGDRADLVLVDGETVTSAVMDRGRDRTVLHDGRVVADGLEVLRPGALRDSGPVPGAPGAEGERRGPQPSTLR</sequence>
<accession>A0ABU9WZ95</accession>
<protein>
    <submittedName>
        <fullName evidence="3">Amidohydrolase family protein</fullName>
    </submittedName>
</protein>
<evidence type="ECO:0000313" key="3">
    <source>
        <dbReference type="EMBL" id="MEN2744511.1"/>
    </source>
</evidence>
<evidence type="ECO:0000259" key="2">
    <source>
        <dbReference type="Pfam" id="PF07969"/>
    </source>
</evidence>
<dbReference type="Proteomes" id="UP001422074">
    <property type="component" value="Unassembled WGS sequence"/>
</dbReference>
<dbReference type="InterPro" id="IPR011059">
    <property type="entry name" value="Metal-dep_hydrolase_composite"/>
</dbReference>